<feature type="non-terminal residue" evidence="2">
    <location>
        <position position="192"/>
    </location>
</feature>
<dbReference type="Proteomes" id="UP000257109">
    <property type="component" value="Unassembled WGS sequence"/>
</dbReference>
<accession>A0A371E486</accession>
<proteinExistence type="predicted"/>
<keyword evidence="1" id="KW-0472">Membrane</keyword>
<comment type="caution">
    <text evidence="2">The sequence shown here is derived from an EMBL/GenBank/DDBJ whole genome shotgun (WGS) entry which is preliminary data.</text>
</comment>
<sequence length="192" mass="22984">MREGDEQKTTFNTKFDLYEPQIKQVENRIYIIRLYILRSYSKNLTLKIYTTSILSLNKTDNKIDQISYRNMMIYSLFYLTTSILDITFIVCLCVGITNFILCYKKYNQYRLKDYDDANFVRDRIEKKLPGEDDYDIIESNIHLLYDNTTVINLFKNLILHSRAKHIEIKYHFISNYVQKGSLDLKFTSTENQ</sequence>
<keyword evidence="1" id="KW-1133">Transmembrane helix</keyword>
<evidence type="ECO:0000256" key="1">
    <source>
        <dbReference type="SAM" id="Phobius"/>
    </source>
</evidence>
<feature type="transmembrane region" description="Helical" evidence="1">
    <location>
        <begin position="76"/>
        <end position="103"/>
    </location>
</feature>
<evidence type="ECO:0000313" key="2">
    <source>
        <dbReference type="EMBL" id="RDX60787.1"/>
    </source>
</evidence>
<evidence type="ECO:0008006" key="4">
    <source>
        <dbReference type="Google" id="ProtNLM"/>
    </source>
</evidence>
<reference evidence="2" key="1">
    <citation type="submission" date="2018-05" db="EMBL/GenBank/DDBJ databases">
        <title>Draft genome of Mucuna pruriens seed.</title>
        <authorList>
            <person name="Nnadi N.E."/>
            <person name="Vos R."/>
            <person name="Hasami M.H."/>
            <person name="Devisetty U.K."/>
            <person name="Aguiy J.C."/>
        </authorList>
    </citation>
    <scope>NUCLEOTIDE SEQUENCE [LARGE SCALE GENOMIC DNA]</scope>
    <source>
        <strain evidence="2">JCA_2017</strain>
    </source>
</reference>
<dbReference type="AlphaFoldDB" id="A0A371E486"/>
<keyword evidence="1" id="KW-0812">Transmembrane</keyword>
<dbReference type="EMBL" id="QJKJ01016580">
    <property type="protein sequence ID" value="RDX60787.1"/>
    <property type="molecule type" value="Genomic_DNA"/>
</dbReference>
<gene>
    <name evidence="2" type="ORF">CR513_61043</name>
</gene>
<evidence type="ECO:0000313" key="3">
    <source>
        <dbReference type="Proteomes" id="UP000257109"/>
    </source>
</evidence>
<protein>
    <recommendedName>
        <fullName evidence="4">Copia protein</fullName>
    </recommendedName>
</protein>
<name>A0A371E486_MUCPR</name>
<organism evidence="2 3">
    <name type="scientific">Mucuna pruriens</name>
    <name type="common">Velvet bean</name>
    <name type="synonym">Dolichos pruriens</name>
    <dbReference type="NCBI Taxonomy" id="157652"/>
    <lineage>
        <taxon>Eukaryota</taxon>
        <taxon>Viridiplantae</taxon>
        <taxon>Streptophyta</taxon>
        <taxon>Embryophyta</taxon>
        <taxon>Tracheophyta</taxon>
        <taxon>Spermatophyta</taxon>
        <taxon>Magnoliopsida</taxon>
        <taxon>eudicotyledons</taxon>
        <taxon>Gunneridae</taxon>
        <taxon>Pentapetalae</taxon>
        <taxon>rosids</taxon>
        <taxon>fabids</taxon>
        <taxon>Fabales</taxon>
        <taxon>Fabaceae</taxon>
        <taxon>Papilionoideae</taxon>
        <taxon>50 kb inversion clade</taxon>
        <taxon>NPAAA clade</taxon>
        <taxon>indigoferoid/millettioid clade</taxon>
        <taxon>Phaseoleae</taxon>
        <taxon>Mucuna</taxon>
    </lineage>
</organism>
<keyword evidence="3" id="KW-1185">Reference proteome</keyword>